<name>A0ABU0BIT4_9HYPH</name>
<proteinExistence type="inferred from homology"/>
<evidence type="ECO:0000313" key="6">
    <source>
        <dbReference type="EMBL" id="MDQ0318163.1"/>
    </source>
</evidence>
<evidence type="ECO:0000256" key="2">
    <source>
        <dbReference type="ARBA" id="ARBA00029447"/>
    </source>
</evidence>
<keyword evidence="7" id="KW-1185">Reference proteome</keyword>
<accession>A0ABU0BIT4</accession>
<dbReference type="PANTHER" id="PTHR43531">
    <property type="entry name" value="PROTEIN ICFG"/>
    <property type="match status" value="1"/>
</dbReference>
<dbReference type="InterPro" id="IPR051310">
    <property type="entry name" value="MCP_chemotaxis"/>
</dbReference>
<feature type="transmembrane region" description="Helical" evidence="4">
    <location>
        <begin position="145"/>
        <end position="172"/>
    </location>
</feature>
<keyword evidence="4" id="KW-1133">Transmembrane helix</keyword>
<dbReference type="InterPro" id="IPR004089">
    <property type="entry name" value="MCPsignal_dom"/>
</dbReference>
<comment type="caution">
    <text evidence="6">The sequence shown here is derived from an EMBL/GenBank/DDBJ whole genome shotgun (WGS) entry which is preliminary data.</text>
</comment>
<feature type="transmembrane region" description="Helical" evidence="4">
    <location>
        <begin position="12"/>
        <end position="28"/>
    </location>
</feature>
<keyword evidence="4" id="KW-0472">Membrane</keyword>
<dbReference type="RefSeq" id="WP_307225983.1">
    <property type="nucleotide sequence ID" value="NZ_JAUSVF010000001.1"/>
</dbReference>
<keyword evidence="3" id="KW-0807">Transducer</keyword>
<sequence length="553" mass="59316">MNALYNLRRTVSSGILALLWIDVAVILLRNGMRPQGFDVVSVAASVLIAGVATACWMIDRTGPTTRLVSSMAHAAAVAVLVYTFSGSSLQIDMHMYFFATLAICAAWIDWRAILGYTAVVATHHLALYFVLPWAVFPEQSDILRVVLHAAILVLESGVLVAITFALTSALLLAEKATEEATAAQLRGDEIAQQQIVSAKAEMERIQLAAEKEADANDRRNRATESIAGGLRRLASGELCFELSDPLAPEFEAIRHDLNTAVNQLGKTLRAVNDTTVHIDDGTREFRHSADDLSRRTEHQAASLEETAAALDQITANVTNSSRRTEEARSVARQANESAAHSGAVVSNAVNAMQRIEHSSSQISNIIGVIDEIAFQTNLLALNAGVEAARAGEAGKGFAVVAQEVRELAQRSAQAAREIKELIRNSTEEVQTGVRFVSETGEALKTIEGYIVTINMHMDAIATSAKEQSMGLAEVNSAVNKMDQVTQQNAAMVEETNAASAILAKEAGRLRLMIGQFQLGDMAGEFARTSQKTSGAATFGEGAVTISQTARRAS</sequence>
<feature type="domain" description="Methyl-accepting transducer" evidence="5">
    <location>
        <begin position="274"/>
        <end position="503"/>
    </location>
</feature>
<dbReference type="Gene3D" id="1.10.287.950">
    <property type="entry name" value="Methyl-accepting chemotaxis protein"/>
    <property type="match status" value="1"/>
</dbReference>
<protein>
    <submittedName>
        <fullName evidence="6">Methyl-accepting chemotaxis protein</fullName>
    </submittedName>
</protein>
<keyword evidence="1" id="KW-0145">Chemotaxis</keyword>
<evidence type="ECO:0000313" key="7">
    <source>
        <dbReference type="Proteomes" id="UP001230207"/>
    </source>
</evidence>
<feature type="transmembrane region" description="Helical" evidence="4">
    <location>
        <begin position="40"/>
        <end position="59"/>
    </location>
</feature>
<dbReference type="Pfam" id="PF00015">
    <property type="entry name" value="MCPsignal"/>
    <property type="match status" value="1"/>
</dbReference>
<evidence type="ECO:0000256" key="4">
    <source>
        <dbReference type="SAM" id="Phobius"/>
    </source>
</evidence>
<feature type="transmembrane region" description="Helical" evidence="4">
    <location>
        <begin position="65"/>
        <end position="84"/>
    </location>
</feature>
<dbReference type="PROSITE" id="PS50111">
    <property type="entry name" value="CHEMOTAXIS_TRANSDUC_2"/>
    <property type="match status" value="1"/>
</dbReference>
<dbReference type="InterPro" id="IPR004090">
    <property type="entry name" value="Chemotax_Me-accpt_rcpt"/>
</dbReference>
<dbReference type="EMBL" id="JAUSVF010000001">
    <property type="protein sequence ID" value="MDQ0318163.1"/>
    <property type="molecule type" value="Genomic_DNA"/>
</dbReference>
<dbReference type="CDD" id="cd11386">
    <property type="entry name" value="MCP_signal"/>
    <property type="match status" value="1"/>
</dbReference>
<feature type="transmembrane region" description="Helical" evidence="4">
    <location>
        <begin position="114"/>
        <end position="136"/>
    </location>
</feature>
<reference evidence="6 7" key="1">
    <citation type="submission" date="2023-07" db="EMBL/GenBank/DDBJ databases">
        <title>Genomic Encyclopedia of Type Strains, Phase IV (KMG-IV): sequencing the most valuable type-strain genomes for metagenomic binning, comparative biology and taxonomic classification.</title>
        <authorList>
            <person name="Goeker M."/>
        </authorList>
    </citation>
    <scope>NUCLEOTIDE SEQUENCE [LARGE SCALE GENOMIC DNA]</scope>
    <source>
        <strain evidence="6 7">DSM 1112</strain>
    </source>
</reference>
<dbReference type="SMART" id="SM00283">
    <property type="entry name" value="MA"/>
    <property type="match status" value="1"/>
</dbReference>
<comment type="similarity">
    <text evidence="2">Belongs to the methyl-accepting chemotaxis (MCP) protein family.</text>
</comment>
<evidence type="ECO:0000256" key="3">
    <source>
        <dbReference type="PROSITE-ProRule" id="PRU00284"/>
    </source>
</evidence>
<dbReference type="PRINTS" id="PR00260">
    <property type="entry name" value="CHEMTRNSDUCR"/>
</dbReference>
<dbReference type="PANTHER" id="PTHR43531:SF11">
    <property type="entry name" value="METHYL-ACCEPTING CHEMOTAXIS PROTEIN 3"/>
    <property type="match status" value="1"/>
</dbReference>
<dbReference type="Proteomes" id="UP001230207">
    <property type="component" value="Unassembled WGS sequence"/>
</dbReference>
<evidence type="ECO:0000256" key="1">
    <source>
        <dbReference type="ARBA" id="ARBA00022500"/>
    </source>
</evidence>
<keyword evidence="4" id="KW-0812">Transmembrane</keyword>
<gene>
    <name evidence="6" type="ORF">QO002_000301</name>
</gene>
<organism evidence="6 7">
    <name type="scientific">Pararhizobium capsulatum DSM 1112</name>
    <dbReference type="NCBI Taxonomy" id="1121113"/>
    <lineage>
        <taxon>Bacteria</taxon>
        <taxon>Pseudomonadati</taxon>
        <taxon>Pseudomonadota</taxon>
        <taxon>Alphaproteobacteria</taxon>
        <taxon>Hyphomicrobiales</taxon>
        <taxon>Rhizobiaceae</taxon>
        <taxon>Rhizobium/Agrobacterium group</taxon>
        <taxon>Pararhizobium</taxon>
    </lineage>
</organism>
<dbReference type="SUPFAM" id="SSF58104">
    <property type="entry name" value="Methyl-accepting chemotaxis protein (MCP) signaling domain"/>
    <property type="match status" value="1"/>
</dbReference>
<evidence type="ECO:0000259" key="5">
    <source>
        <dbReference type="PROSITE" id="PS50111"/>
    </source>
</evidence>